<dbReference type="InterPro" id="IPR002110">
    <property type="entry name" value="Ankyrin_rpt"/>
</dbReference>
<evidence type="ECO:0000313" key="3">
    <source>
        <dbReference type="Proteomes" id="UP001370490"/>
    </source>
</evidence>
<feature type="domain" description="PGG" evidence="1">
    <location>
        <begin position="217"/>
        <end position="243"/>
    </location>
</feature>
<dbReference type="SMART" id="SM00248">
    <property type="entry name" value="ANK"/>
    <property type="match status" value="4"/>
</dbReference>
<dbReference type="InterPro" id="IPR036770">
    <property type="entry name" value="Ankyrin_rpt-contain_sf"/>
</dbReference>
<dbReference type="EMBL" id="JBAMMX010000016">
    <property type="protein sequence ID" value="KAK6924794.1"/>
    <property type="molecule type" value="Genomic_DNA"/>
</dbReference>
<organism evidence="2 3">
    <name type="scientific">Dillenia turbinata</name>
    <dbReference type="NCBI Taxonomy" id="194707"/>
    <lineage>
        <taxon>Eukaryota</taxon>
        <taxon>Viridiplantae</taxon>
        <taxon>Streptophyta</taxon>
        <taxon>Embryophyta</taxon>
        <taxon>Tracheophyta</taxon>
        <taxon>Spermatophyta</taxon>
        <taxon>Magnoliopsida</taxon>
        <taxon>eudicotyledons</taxon>
        <taxon>Gunneridae</taxon>
        <taxon>Pentapetalae</taxon>
        <taxon>Dilleniales</taxon>
        <taxon>Dilleniaceae</taxon>
        <taxon>Dillenia</taxon>
    </lineage>
</organism>
<protein>
    <submittedName>
        <fullName evidence="2">Ankyrin repeat</fullName>
    </submittedName>
</protein>
<dbReference type="AlphaFoldDB" id="A0AAN8Z378"/>
<evidence type="ECO:0000259" key="1">
    <source>
        <dbReference type="Pfam" id="PF13962"/>
    </source>
</evidence>
<dbReference type="PANTHER" id="PTHR24128:SF24">
    <property type="entry name" value="ANKYRIN REPEAT PROTEIN"/>
    <property type="match status" value="1"/>
</dbReference>
<sequence>MNEKLWAASEQGDVERLYEQIRQDPCVLESINNQTFAHTPLHEAASRGHTMFMLEVMRLMPSFGTKLNPDGLSPIHLALQIPDDSRTPTILQLIRANRDVIRVKGRMGMTALHSVAHSGDINLLAEFLKACPESIEDLTDKFETALHVAVKNENVDAVKVIVGWLKYGCKVLRKAGATKAAGPSLARCSRLPYFLKFTITFGEAWWLLFYQLEIMADHTRNALLVVAVLIATATYQVGLNPPDALLHPKSSTYSYQQISKLYSDL</sequence>
<dbReference type="SUPFAM" id="SSF48403">
    <property type="entry name" value="Ankyrin repeat"/>
    <property type="match status" value="1"/>
</dbReference>
<gene>
    <name evidence="2" type="ORF">RJ641_009120</name>
</gene>
<dbReference type="PANTHER" id="PTHR24128">
    <property type="entry name" value="HOMEOBOX PROTEIN WARIAI"/>
    <property type="match status" value="1"/>
</dbReference>
<dbReference type="Pfam" id="PF13962">
    <property type="entry name" value="PGG"/>
    <property type="match status" value="1"/>
</dbReference>
<name>A0AAN8Z378_9MAGN</name>
<reference evidence="2 3" key="1">
    <citation type="submission" date="2023-12" db="EMBL/GenBank/DDBJ databases">
        <title>A high-quality genome assembly for Dillenia turbinata (Dilleniales).</title>
        <authorList>
            <person name="Chanderbali A."/>
        </authorList>
    </citation>
    <scope>NUCLEOTIDE SEQUENCE [LARGE SCALE GENOMIC DNA]</scope>
    <source>
        <strain evidence="2">LSX21</strain>
        <tissue evidence="2">Leaf</tissue>
    </source>
</reference>
<evidence type="ECO:0000313" key="2">
    <source>
        <dbReference type="EMBL" id="KAK6924794.1"/>
    </source>
</evidence>
<accession>A0AAN8Z378</accession>
<dbReference type="Gene3D" id="1.25.40.20">
    <property type="entry name" value="Ankyrin repeat-containing domain"/>
    <property type="match status" value="1"/>
</dbReference>
<dbReference type="Pfam" id="PF12796">
    <property type="entry name" value="Ank_2"/>
    <property type="match status" value="1"/>
</dbReference>
<comment type="caution">
    <text evidence="2">The sequence shown here is derived from an EMBL/GenBank/DDBJ whole genome shotgun (WGS) entry which is preliminary data.</text>
</comment>
<proteinExistence type="predicted"/>
<dbReference type="Proteomes" id="UP001370490">
    <property type="component" value="Unassembled WGS sequence"/>
</dbReference>
<keyword evidence="3" id="KW-1185">Reference proteome</keyword>
<dbReference type="InterPro" id="IPR026961">
    <property type="entry name" value="PGG_dom"/>
</dbReference>